<dbReference type="Proteomes" id="UP000009149">
    <property type="component" value="Chromosome"/>
</dbReference>
<dbReference type="KEGG" id="min:Minf_1064"/>
<evidence type="ECO:0000313" key="2">
    <source>
        <dbReference type="Proteomes" id="UP000009149"/>
    </source>
</evidence>
<proteinExistence type="predicted"/>
<name>B3DUW6_METI4</name>
<dbReference type="EMBL" id="CP000975">
    <property type="protein sequence ID" value="ACD83119.1"/>
    <property type="molecule type" value="Genomic_DNA"/>
</dbReference>
<protein>
    <submittedName>
        <fullName evidence="1">Uncharacterized protein</fullName>
    </submittedName>
</protein>
<dbReference type="AlphaFoldDB" id="B3DUW6"/>
<gene>
    <name evidence="1" type="ordered locus">Minf_1064</name>
</gene>
<reference evidence="1 2" key="1">
    <citation type="journal article" date="2008" name="Biol. Direct">
        <title>Complete genome sequence of the extremely acidophilic methanotroph isolate V4, Methylacidiphilum infernorum, a representative of the bacterial phylum Verrucomicrobia.</title>
        <authorList>
            <person name="Hou S."/>
            <person name="Makarova K.S."/>
            <person name="Saw J.H."/>
            <person name="Senin P."/>
            <person name="Ly B.V."/>
            <person name="Zhou Z."/>
            <person name="Ren Y."/>
            <person name="Wang J."/>
            <person name="Galperin M.Y."/>
            <person name="Omelchenko M.V."/>
            <person name="Wolf Y.I."/>
            <person name="Yutin N."/>
            <person name="Koonin E.V."/>
            <person name="Stott M.B."/>
            <person name="Mountain B.W."/>
            <person name="Crowe M.A."/>
            <person name="Smirnova A.V."/>
            <person name="Dunfield P.F."/>
            <person name="Feng L."/>
            <person name="Wang L."/>
            <person name="Alam M."/>
        </authorList>
    </citation>
    <scope>NUCLEOTIDE SEQUENCE [LARGE SCALE GENOMIC DNA]</scope>
    <source>
        <strain evidence="2">Isolate V4</strain>
    </source>
</reference>
<sequence length="107" mass="12763">MPLGKARTSRDEALRAFSPFYRSPPLVIILNKYIIFFSRKFRANPKHCSNLFFLYRSFYFLYITTWKRKQALSFMLAKKTVSREDCCEGKPQKMSVFQRNDKVSLVF</sequence>
<evidence type="ECO:0000313" key="1">
    <source>
        <dbReference type="EMBL" id="ACD83119.1"/>
    </source>
</evidence>
<organism evidence="1 2">
    <name type="scientific">Methylacidiphilum infernorum (isolate V4)</name>
    <name type="common">Methylokorus infernorum (strain V4)</name>
    <dbReference type="NCBI Taxonomy" id="481448"/>
    <lineage>
        <taxon>Bacteria</taxon>
        <taxon>Pseudomonadati</taxon>
        <taxon>Verrucomicrobiota</taxon>
        <taxon>Methylacidiphilae</taxon>
        <taxon>Methylacidiphilales</taxon>
        <taxon>Methylacidiphilaceae</taxon>
        <taxon>Methylacidiphilum (ex Ratnadevi et al. 2023)</taxon>
    </lineage>
</organism>
<dbReference type="STRING" id="481448.Minf_1064"/>
<accession>B3DUW6</accession>
<dbReference type="HOGENOM" id="CLU_2206931_0_0_0"/>